<keyword evidence="3" id="KW-0805">Transcription regulation</keyword>
<evidence type="ECO:0000256" key="1">
    <source>
        <dbReference type="ARBA" id="ARBA00004123"/>
    </source>
</evidence>
<proteinExistence type="predicted"/>
<keyword evidence="6" id="KW-0539">Nucleus</keyword>
<name>A0A1L9RY37_ASPWE</name>
<evidence type="ECO:0000256" key="7">
    <source>
        <dbReference type="SAM" id="MobiDB-lite"/>
    </source>
</evidence>
<dbReference type="InterPro" id="IPR001138">
    <property type="entry name" value="Zn2Cys6_DnaBD"/>
</dbReference>
<dbReference type="GO" id="GO:0006351">
    <property type="term" value="P:DNA-templated transcription"/>
    <property type="evidence" value="ECO:0007669"/>
    <property type="project" value="InterPro"/>
</dbReference>
<dbReference type="CDD" id="cd00067">
    <property type="entry name" value="GAL4"/>
    <property type="match status" value="2"/>
</dbReference>
<keyword evidence="4" id="KW-0238">DNA-binding</keyword>
<dbReference type="Proteomes" id="UP000184383">
    <property type="component" value="Unassembled WGS sequence"/>
</dbReference>
<keyword evidence="5" id="KW-0804">Transcription</keyword>
<reference evidence="10" key="1">
    <citation type="journal article" date="2017" name="Genome Biol.">
        <title>Comparative genomics reveals high biological diversity and specific adaptations in the industrially and medically important fungal genus Aspergillus.</title>
        <authorList>
            <person name="de Vries R.P."/>
            <person name="Riley R."/>
            <person name="Wiebenga A."/>
            <person name="Aguilar-Osorio G."/>
            <person name="Amillis S."/>
            <person name="Uchima C.A."/>
            <person name="Anderluh G."/>
            <person name="Asadollahi M."/>
            <person name="Askin M."/>
            <person name="Barry K."/>
            <person name="Battaglia E."/>
            <person name="Bayram O."/>
            <person name="Benocci T."/>
            <person name="Braus-Stromeyer S.A."/>
            <person name="Caldana C."/>
            <person name="Canovas D."/>
            <person name="Cerqueira G.C."/>
            <person name="Chen F."/>
            <person name="Chen W."/>
            <person name="Choi C."/>
            <person name="Clum A."/>
            <person name="Dos Santos R.A."/>
            <person name="Damasio A.R."/>
            <person name="Diallinas G."/>
            <person name="Emri T."/>
            <person name="Fekete E."/>
            <person name="Flipphi M."/>
            <person name="Freyberg S."/>
            <person name="Gallo A."/>
            <person name="Gournas C."/>
            <person name="Habgood R."/>
            <person name="Hainaut M."/>
            <person name="Harispe M.L."/>
            <person name="Henrissat B."/>
            <person name="Hilden K.S."/>
            <person name="Hope R."/>
            <person name="Hossain A."/>
            <person name="Karabika E."/>
            <person name="Karaffa L."/>
            <person name="Karanyi Z."/>
            <person name="Krasevec N."/>
            <person name="Kuo A."/>
            <person name="Kusch H."/>
            <person name="LaButti K."/>
            <person name="Lagendijk E.L."/>
            <person name="Lapidus A."/>
            <person name="Levasseur A."/>
            <person name="Lindquist E."/>
            <person name="Lipzen A."/>
            <person name="Logrieco A.F."/>
            <person name="MacCabe A."/>
            <person name="Maekelae M.R."/>
            <person name="Malavazi I."/>
            <person name="Melin P."/>
            <person name="Meyer V."/>
            <person name="Mielnichuk N."/>
            <person name="Miskei M."/>
            <person name="Molnar A.P."/>
            <person name="Mule G."/>
            <person name="Ngan C.Y."/>
            <person name="Orejas M."/>
            <person name="Orosz E."/>
            <person name="Ouedraogo J.P."/>
            <person name="Overkamp K.M."/>
            <person name="Park H.-S."/>
            <person name="Perrone G."/>
            <person name="Piumi F."/>
            <person name="Punt P.J."/>
            <person name="Ram A.F."/>
            <person name="Ramon A."/>
            <person name="Rauscher S."/>
            <person name="Record E."/>
            <person name="Riano-Pachon D.M."/>
            <person name="Robert V."/>
            <person name="Roehrig J."/>
            <person name="Ruller R."/>
            <person name="Salamov A."/>
            <person name="Salih N.S."/>
            <person name="Samson R.A."/>
            <person name="Sandor E."/>
            <person name="Sanguinetti M."/>
            <person name="Schuetze T."/>
            <person name="Sepcic K."/>
            <person name="Shelest E."/>
            <person name="Sherlock G."/>
            <person name="Sophianopoulou V."/>
            <person name="Squina F.M."/>
            <person name="Sun H."/>
            <person name="Susca A."/>
            <person name="Todd R.B."/>
            <person name="Tsang A."/>
            <person name="Unkles S.E."/>
            <person name="van de Wiele N."/>
            <person name="van Rossen-Uffink D."/>
            <person name="Oliveira J.V."/>
            <person name="Vesth T.C."/>
            <person name="Visser J."/>
            <person name="Yu J.-H."/>
            <person name="Zhou M."/>
            <person name="Andersen M.R."/>
            <person name="Archer D.B."/>
            <person name="Baker S.E."/>
            <person name="Benoit I."/>
            <person name="Brakhage A.A."/>
            <person name="Braus G.H."/>
            <person name="Fischer R."/>
            <person name="Frisvad J.C."/>
            <person name="Goldman G.H."/>
            <person name="Houbraken J."/>
            <person name="Oakley B."/>
            <person name="Pocsi I."/>
            <person name="Scazzocchio C."/>
            <person name="Seiboth B."/>
            <person name="vanKuyk P.A."/>
            <person name="Wortman J."/>
            <person name="Dyer P.S."/>
            <person name="Grigoriev I.V."/>
        </authorList>
    </citation>
    <scope>NUCLEOTIDE SEQUENCE [LARGE SCALE GENOMIC DNA]</scope>
    <source>
        <strain evidence="10">DTO 134E9</strain>
    </source>
</reference>
<comment type="subcellular location">
    <subcellularLocation>
        <location evidence="1">Nucleus</location>
    </subcellularLocation>
</comment>
<dbReference type="CDD" id="cd12148">
    <property type="entry name" value="fungal_TF_MHR"/>
    <property type="match status" value="1"/>
</dbReference>
<protein>
    <recommendedName>
        <fullName evidence="8">Zn(2)-C6 fungal-type domain-containing protein</fullName>
    </recommendedName>
</protein>
<keyword evidence="10" id="KW-1185">Reference proteome</keyword>
<organism evidence="9 10">
    <name type="scientific">Aspergillus wentii DTO 134E9</name>
    <dbReference type="NCBI Taxonomy" id="1073089"/>
    <lineage>
        <taxon>Eukaryota</taxon>
        <taxon>Fungi</taxon>
        <taxon>Dikarya</taxon>
        <taxon>Ascomycota</taxon>
        <taxon>Pezizomycotina</taxon>
        <taxon>Eurotiomycetes</taxon>
        <taxon>Eurotiomycetidae</taxon>
        <taxon>Eurotiales</taxon>
        <taxon>Aspergillaceae</taxon>
        <taxon>Aspergillus</taxon>
        <taxon>Aspergillus subgen. Cremei</taxon>
    </lineage>
</organism>
<evidence type="ECO:0000256" key="5">
    <source>
        <dbReference type="ARBA" id="ARBA00023163"/>
    </source>
</evidence>
<evidence type="ECO:0000256" key="6">
    <source>
        <dbReference type="ARBA" id="ARBA00023242"/>
    </source>
</evidence>
<dbReference type="STRING" id="1073089.A0A1L9RY37"/>
<dbReference type="RefSeq" id="XP_040693470.1">
    <property type="nucleotide sequence ID" value="XM_040831866.1"/>
</dbReference>
<dbReference type="PROSITE" id="PS50048">
    <property type="entry name" value="ZN2_CY6_FUNGAL_2"/>
    <property type="match status" value="2"/>
</dbReference>
<feature type="domain" description="Zn(2)-C6 fungal-type" evidence="8">
    <location>
        <begin position="11"/>
        <end position="41"/>
    </location>
</feature>
<dbReference type="GeneID" id="63747714"/>
<dbReference type="EMBL" id="KV878210">
    <property type="protein sequence ID" value="OJJ39794.1"/>
    <property type="molecule type" value="Genomic_DNA"/>
</dbReference>
<evidence type="ECO:0000259" key="8">
    <source>
        <dbReference type="PROSITE" id="PS50048"/>
    </source>
</evidence>
<dbReference type="GO" id="GO:0008270">
    <property type="term" value="F:zinc ion binding"/>
    <property type="evidence" value="ECO:0007669"/>
    <property type="project" value="InterPro"/>
</dbReference>
<dbReference type="PANTHER" id="PTHR47338:SF7">
    <property type="entry name" value="ZN(II)2CYS6 TRANSCRIPTION FACTOR (EUROFUNG)"/>
    <property type="match status" value="1"/>
</dbReference>
<dbReference type="InterPro" id="IPR007219">
    <property type="entry name" value="XnlR_reg_dom"/>
</dbReference>
<dbReference type="GO" id="GO:0005634">
    <property type="term" value="C:nucleus"/>
    <property type="evidence" value="ECO:0007669"/>
    <property type="project" value="UniProtKB-SubCell"/>
</dbReference>
<dbReference type="InterPro" id="IPR036864">
    <property type="entry name" value="Zn2-C6_fun-type_DNA-bd_sf"/>
</dbReference>
<feature type="region of interest" description="Disordered" evidence="7">
    <location>
        <begin position="555"/>
        <end position="579"/>
    </location>
</feature>
<keyword evidence="2" id="KW-0479">Metal-binding</keyword>
<sequence length="679" mass="77077">MEGKNIPKHKTCQQCKLRKVRCDGRRGICGNCERLRFNCSFQGSRLSSSKPERLRVRQACNRCHSLKVRCSGNLPSCGRCQKKGRECVYSREDNQHSPSSSPPATLAVARSLSDQQCANPSAEDERRKRRKIHDPDSFVEPDSETIQEAFEIYFRHFYPLPGYAFLHRASLYDRFNRGEVDQCLLLSIVALASCLKEDVHPISPEYGTECLKRAEQTILADLSHPSIIRTQALLLVIRCKMWKGDFSSAFALVAILARFAFVLRLNFENPRVCFLAQETRRRLMWAIYMLDTSWAGGLLEFTTCPVDAIHVNIPCHEEKFELDIRQQTQPLLRVNSQSADLGLLAYNVRVAYLRDKVLRHAKGFAAGSSSPHNIVQGIQKLENELELFQNRISSSSAYSVRNLRLRARSTWLPRFIMLHITWHQCHCDLYRCVSSGLEESIPQSTLRQIDSSFITTCQTRCVTHATEIAKIISALLDLKTNLPVLPLEVSIYAYQCMRMILYRSRNYANGYYIDRETIHSYGHSCLEMVKVLARQSPSVRRIESDLESLIANGVQKLPSPEYPPSPPSSSGESTSHPNPRQILSIHSLINHSHFDDDSDRLTLPPDTHSSVPITDLVKSAVSPLIDLNSRPDNLQPSQALCDDVWLNQNNAFEGAWDGPEIELDIVRHSQGQWDGLAAW</sequence>
<dbReference type="Pfam" id="PF04082">
    <property type="entry name" value="Fungal_trans"/>
    <property type="match status" value="1"/>
</dbReference>
<feature type="compositionally biased region" description="Low complexity" evidence="7">
    <location>
        <begin position="568"/>
        <end position="579"/>
    </location>
</feature>
<gene>
    <name evidence="9" type="ORF">ASPWEDRAFT_181156</name>
</gene>
<dbReference type="Gene3D" id="4.10.240.10">
    <property type="entry name" value="Zn(2)-C6 fungal-type DNA-binding domain"/>
    <property type="match status" value="2"/>
</dbReference>
<evidence type="ECO:0000313" key="9">
    <source>
        <dbReference type="EMBL" id="OJJ39794.1"/>
    </source>
</evidence>
<dbReference type="AlphaFoldDB" id="A0A1L9RY37"/>
<evidence type="ECO:0000313" key="10">
    <source>
        <dbReference type="Proteomes" id="UP000184383"/>
    </source>
</evidence>
<dbReference type="SMART" id="SM00066">
    <property type="entry name" value="GAL4"/>
    <property type="match status" value="2"/>
</dbReference>
<dbReference type="InterPro" id="IPR050815">
    <property type="entry name" value="TF_fung"/>
</dbReference>
<dbReference type="SUPFAM" id="SSF57701">
    <property type="entry name" value="Zn2/Cys6 DNA-binding domain"/>
    <property type="match status" value="2"/>
</dbReference>
<evidence type="ECO:0000256" key="4">
    <source>
        <dbReference type="ARBA" id="ARBA00023125"/>
    </source>
</evidence>
<feature type="domain" description="Zn(2)-C6 fungal-type" evidence="8">
    <location>
        <begin position="59"/>
        <end position="89"/>
    </location>
</feature>
<dbReference type="GO" id="GO:0000981">
    <property type="term" value="F:DNA-binding transcription factor activity, RNA polymerase II-specific"/>
    <property type="evidence" value="ECO:0007669"/>
    <property type="project" value="InterPro"/>
</dbReference>
<dbReference type="Pfam" id="PF00172">
    <property type="entry name" value="Zn_clus"/>
    <property type="match status" value="2"/>
</dbReference>
<dbReference type="GO" id="GO:0003677">
    <property type="term" value="F:DNA binding"/>
    <property type="evidence" value="ECO:0007669"/>
    <property type="project" value="UniProtKB-KW"/>
</dbReference>
<dbReference type="VEuPathDB" id="FungiDB:ASPWEDRAFT_181156"/>
<evidence type="ECO:0000256" key="3">
    <source>
        <dbReference type="ARBA" id="ARBA00023015"/>
    </source>
</evidence>
<evidence type="ECO:0000256" key="2">
    <source>
        <dbReference type="ARBA" id="ARBA00022723"/>
    </source>
</evidence>
<dbReference type="PANTHER" id="PTHR47338">
    <property type="entry name" value="ZN(II)2CYS6 TRANSCRIPTION FACTOR (EUROFUNG)-RELATED"/>
    <property type="match status" value="1"/>
</dbReference>
<dbReference type="OrthoDB" id="2563500at2759"/>
<accession>A0A1L9RY37</accession>
<feature type="region of interest" description="Disordered" evidence="7">
    <location>
        <begin position="113"/>
        <end position="139"/>
    </location>
</feature>
<dbReference type="PROSITE" id="PS00463">
    <property type="entry name" value="ZN2_CY6_FUNGAL_1"/>
    <property type="match status" value="2"/>
</dbReference>